<dbReference type="Proteomes" id="UP000009226">
    <property type="component" value="Chromosome"/>
</dbReference>
<dbReference type="Pfam" id="PF00501">
    <property type="entry name" value="AMP-binding"/>
    <property type="match status" value="1"/>
</dbReference>
<dbReference type="Gene3D" id="3.40.50.12780">
    <property type="entry name" value="N-terminal domain of ligase-like"/>
    <property type="match status" value="1"/>
</dbReference>
<sequence length="443" mass="48992">MEMTPLQNWIARKIGVNGSELTRELIEQYQLQKLRATLELVKNKSFFYRKTLAGFRSEDLSCLADLKHIPCTTAEEIRKNPLEFLCVSQDQISRVVTLQSSGTTGEPKRLYFTKEDQELTIDFFQIGMSTLVSPGDKVLILLPGKLTGSVGDLLVRGLHAMGVEGIPHGFVQNPAETLEIIIKEKVDALVGIPTQVLSLARYRGDGGKTVPIRLKSVLLSTDYVPLAITRELQRSWGCQVYGHYGMTEMGLGGGVECQALNGYHLREADLYFEILNPKTAEPVPEGEEGEVVFTTLTRTGMPLIRYRTGDRARFIPEPCPCGTILKKMAQVTGRINGALEVAGGVLTMRDLDEALFPIEGLLNFEASLSCRNDLDRLNVGVWMNQEGGEQGIAIIHKALESIPLVTSARKQGKLEVQVDFLGEGNPGRGPIKRTIIDLRKRGR</sequence>
<keyword evidence="3" id="KW-1185">Reference proteome</keyword>
<evidence type="ECO:0000259" key="1">
    <source>
        <dbReference type="Pfam" id="PF00501"/>
    </source>
</evidence>
<evidence type="ECO:0000313" key="3">
    <source>
        <dbReference type="Proteomes" id="UP000009226"/>
    </source>
</evidence>
<feature type="domain" description="AMP-dependent synthetase/ligase" evidence="1">
    <location>
        <begin position="100"/>
        <end position="293"/>
    </location>
</feature>
<dbReference type="PANTHER" id="PTHR43845">
    <property type="entry name" value="BLR5969 PROTEIN"/>
    <property type="match status" value="1"/>
</dbReference>
<dbReference type="EMBL" id="CP002736">
    <property type="protein sequence ID" value="AEF94418.1"/>
    <property type="molecule type" value="Genomic_DNA"/>
</dbReference>
<evidence type="ECO:0000313" key="2">
    <source>
        <dbReference type="EMBL" id="AEF94418.1"/>
    </source>
</evidence>
<accession>F6B6P4</accession>
<reference evidence="2" key="1">
    <citation type="submission" date="2011-05" db="EMBL/GenBank/DDBJ databases">
        <title>Complete sequence of Desulfotomaculum carboxydivorans CO-1-SRB.</title>
        <authorList>
            <consortium name="US DOE Joint Genome Institute"/>
            <person name="Lucas S."/>
            <person name="Han J."/>
            <person name="Lapidus A."/>
            <person name="Cheng J.-F."/>
            <person name="Goodwin L."/>
            <person name="Pitluck S."/>
            <person name="Peters L."/>
            <person name="Mikhailova N."/>
            <person name="Lu M."/>
            <person name="Han C."/>
            <person name="Tapia R."/>
            <person name="Land M."/>
            <person name="Hauser L."/>
            <person name="Kyrpides N."/>
            <person name="Ivanova N."/>
            <person name="Pagani I."/>
            <person name="Stams A."/>
            <person name="Plugge C."/>
            <person name="Muyzer G."/>
            <person name="Kuever J."/>
            <person name="Parshina S."/>
            <person name="Ivanova A."/>
            <person name="Nazina T."/>
            <person name="Woyke T."/>
        </authorList>
    </citation>
    <scope>NUCLEOTIDE SEQUENCE [LARGE SCALE GENOMIC DNA]</scope>
    <source>
        <strain evidence="2">CO-1-SRB</strain>
    </source>
</reference>
<proteinExistence type="predicted"/>
<dbReference type="SUPFAM" id="SSF56801">
    <property type="entry name" value="Acetyl-CoA synthetase-like"/>
    <property type="match status" value="1"/>
</dbReference>
<protein>
    <submittedName>
        <fullName evidence="2">Phenylacetate--CoA ligase</fullName>
        <ecNumber evidence="2">6.2.1.30</ecNumber>
    </submittedName>
</protein>
<dbReference type="STRING" id="868595.Desca_1564"/>
<dbReference type="InterPro" id="IPR000873">
    <property type="entry name" value="AMP-dep_synth/lig_dom"/>
</dbReference>
<dbReference type="KEGG" id="dca:Desca_1564"/>
<dbReference type="NCBIfam" id="NF045666">
    <property type="entry name" value="DVU1553_fam_AMP"/>
    <property type="match status" value="1"/>
</dbReference>
<dbReference type="PANTHER" id="PTHR43845:SF1">
    <property type="entry name" value="BLR5969 PROTEIN"/>
    <property type="match status" value="1"/>
</dbReference>
<dbReference type="RefSeq" id="WP_013810252.1">
    <property type="nucleotide sequence ID" value="NC_015565.1"/>
</dbReference>
<dbReference type="GO" id="GO:0047475">
    <property type="term" value="F:phenylacetate-CoA ligase activity"/>
    <property type="evidence" value="ECO:0007669"/>
    <property type="project" value="UniProtKB-EC"/>
</dbReference>
<dbReference type="EC" id="6.2.1.30" evidence="2"/>
<dbReference type="InterPro" id="IPR042099">
    <property type="entry name" value="ANL_N_sf"/>
</dbReference>
<dbReference type="HOGENOM" id="CLU_035301_0_0_9"/>
<name>F6B6P4_DESCC</name>
<gene>
    <name evidence="2" type="ordered locus">Desca_1564</name>
</gene>
<keyword evidence="2" id="KW-0436">Ligase</keyword>
<dbReference type="eggNOG" id="COG1541">
    <property type="taxonomic scope" value="Bacteria"/>
</dbReference>
<dbReference type="AlphaFoldDB" id="F6B6P4"/>
<organism evidence="2 3">
    <name type="scientific">Desulfotomaculum nigrificans (strain DSM 14880 / VKM B-2319 / CO-1-SRB)</name>
    <name type="common">Desulfotomaculum carboxydivorans</name>
    <dbReference type="NCBI Taxonomy" id="868595"/>
    <lineage>
        <taxon>Bacteria</taxon>
        <taxon>Bacillati</taxon>
        <taxon>Bacillota</taxon>
        <taxon>Clostridia</taxon>
        <taxon>Eubacteriales</taxon>
        <taxon>Desulfotomaculaceae</taxon>
        <taxon>Desulfotomaculum</taxon>
    </lineage>
</organism>